<dbReference type="Proteomes" id="UP000230750">
    <property type="component" value="Unassembled WGS sequence"/>
</dbReference>
<sequence length="141" mass="16257">MSVRNHLDEKIEELLTRLDEFCAVVDIIRTDSSLALNRSLPEVHAKSKELESVFQKVDDLEKFVSLVKKDVMVIEEQVNTAEKDLGTLTSVKNLIMSFPLFSQKRTRNPAHKPLRRYVPPEIFRTEDYIAPEEQRDQSGEG</sequence>
<dbReference type="STRING" id="307972.A0A2G8LS07"/>
<evidence type="ECO:0000313" key="1">
    <source>
        <dbReference type="EMBL" id="PIK63057.1"/>
    </source>
</evidence>
<dbReference type="EMBL" id="MRZV01000001">
    <property type="protein sequence ID" value="PIK63057.1"/>
    <property type="molecule type" value="Genomic_DNA"/>
</dbReference>
<dbReference type="GO" id="GO:0031083">
    <property type="term" value="C:BLOC-1 complex"/>
    <property type="evidence" value="ECO:0007669"/>
    <property type="project" value="TreeGrafter"/>
</dbReference>
<reference evidence="1 2" key="1">
    <citation type="journal article" date="2017" name="PLoS Biol.">
        <title>The sea cucumber genome provides insights into morphological evolution and visceral regeneration.</title>
        <authorList>
            <person name="Zhang X."/>
            <person name="Sun L."/>
            <person name="Yuan J."/>
            <person name="Sun Y."/>
            <person name="Gao Y."/>
            <person name="Zhang L."/>
            <person name="Li S."/>
            <person name="Dai H."/>
            <person name="Hamel J.F."/>
            <person name="Liu C."/>
            <person name="Yu Y."/>
            <person name="Liu S."/>
            <person name="Lin W."/>
            <person name="Guo K."/>
            <person name="Jin S."/>
            <person name="Xu P."/>
            <person name="Storey K.B."/>
            <person name="Huan P."/>
            <person name="Zhang T."/>
            <person name="Zhou Y."/>
            <person name="Zhang J."/>
            <person name="Lin C."/>
            <person name="Li X."/>
            <person name="Xing L."/>
            <person name="Huo D."/>
            <person name="Sun M."/>
            <person name="Wang L."/>
            <person name="Mercier A."/>
            <person name="Li F."/>
            <person name="Yang H."/>
            <person name="Xiang J."/>
        </authorList>
    </citation>
    <scope>NUCLEOTIDE SEQUENCE [LARGE SCALE GENOMIC DNA]</scope>
    <source>
        <strain evidence="1">Shaxun</strain>
        <tissue evidence="1">Muscle</tissue>
    </source>
</reference>
<evidence type="ECO:0000313" key="2">
    <source>
        <dbReference type="Proteomes" id="UP000230750"/>
    </source>
</evidence>
<dbReference type="InterPro" id="IPR024857">
    <property type="entry name" value="Cappuccino"/>
</dbReference>
<dbReference type="AlphaFoldDB" id="A0A2G8LS07"/>
<name>A0A2G8LS07_STIJA</name>
<comment type="caution">
    <text evidence="1">The sequence shown here is derived from an EMBL/GenBank/DDBJ whole genome shotgun (WGS) entry which is preliminary data.</text>
</comment>
<organism evidence="1 2">
    <name type="scientific">Stichopus japonicus</name>
    <name type="common">Sea cucumber</name>
    <dbReference type="NCBI Taxonomy" id="307972"/>
    <lineage>
        <taxon>Eukaryota</taxon>
        <taxon>Metazoa</taxon>
        <taxon>Echinodermata</taxon>
        <taxon>Eleutherozoa</taxon>
        <taxon>Echinozoa</taxon>
        <taxon>Holothuroidea</taxon>
        <taxon>Aspidochirotacea</taxon>
        <taxon>Aspidochirotida</taxon>
        <taxon>Stichopodidae</taxon>
        <taxon>Apostichopus</taxon>
    </lineage>
</organism>
<gene>
    <name evidence="1" type="ORF">BSL78_00065</name>
</gene>
<dbReference type="PANTHER" id="PTHR16230">
    <property type="entry name" value="CAPPUCCINO"/>
    <property type="match status" value="1"/>
</dbReference>
<proteinExistence type="predicted"/>
<keyword evidence="2" id="KW-1185">Reference proteome</keyword>
<evidence type="ECO:0008006" key="3">
    <source>
        <dbReference type="Google" id="ProtNLM"/>
    </source>
</evidence>
<dbReference type="OrthoDB" id="2372305at2759"/>
<protein>
    <recommendedName>
        <fullName evidence="3">Biogenesis of lysosome-related organelles complex 1 subunit 4</fullName>
    </recommendedName>
</protein>
<dbReference type="PANTHER" id="PTHR16230:SF3">
    <property type="entry name" value="BIOGENESIS OF LYSOSOMAL ORGANELLES COMPLEX-1, SUBUNIT 4, CAPPUCCINO"/>
    <property type="match status" value="1"/>
</dbReference>
<accession>A0A2G8LS07</accession>